<dbReference type="PANTHER" id="PTHR43695:SF2">
    <property type="entry name" value="PUTATIVE (AFU_ORTHOLOGUE AFUA_2G17250)-RELATED"/>
    <property type="match status" value="1"/>
</dbReference>
<name>A0A9P8UTX7_9PEZI</name>
<keyword evidence="4" id="KW-1185">Reference proteome</keyword>
<sequence length="267" mass="28859">MKFLFFSLSALMATASPTTPYAKPAVPFKHHDARNSTPPAFILAGDSTTAVQSAGGGGWGNGFLSFLISPAWGINKGHNGATTVSFVNGGDWATVTGYVESKKAEGFDVYVTIQFGHNDQKAAANISLDQYKTNLENLALDIKSRGGTPLLVTPLSRRNFVSEHNATDSLHNERLYTIAAAEATDTTYLDLNKYSLEYVNQIGNTSAQAYDLNGYGADMTHLNAWGSVVFGRLVADLLLEKKDYLEPWITPNKTLSDEIRSGIPAKS</sequence>
<dbReference type="GO" id="GO:0016787">
    <property type="term" value="F:hydrolase activity"/>
    <property type="evidence" value="ECO:0007669"/>
    <property type="project" value="InterPro"/>
</dbReference>
<evidence type="ECO:0000256" key="1">
    <source>
        <dbReference type="SAM" id="SignalP"/>
    </source>
</evidence>
<dbReference type="EMBL" id="JAGPXC010000002">
    <property type="protein sequence ID" value="KAH6658288.1"/>
    <property type="molecule type" value="Genomic_DNA"/>
</dbReference>
<dbReference type="InterPro" id="IPR037459">
    <property type="entry name" value="RhgT-like"/>
</dbReference>
<feature type="signal peptide" evidence="1">
    <location>
        <begin position="1"/>
        <end position="15"/>
    </location>
</feature>
<organism evidence="3 4">
    <name type="scientific">Truncatella angustata</name>
    <dbReference type="NCBI Taxonomy" id="152316"/>
    <lineage>
        <taxon>Eukaryota</taxon>
        <taxon>Fungi</taxon>
        <taxon>Dikarya</taxon>
        <taxon>Ascomycota</taxon>
        <taxon>Pezizomycotina</taxon>
        <taxon>Sordariomycetes</taxon>
        <taxon>Xylariomycetidae</taxon>
        <taxon>Amphisphaeriales</taxon>
        <taxon>Sporocadaceae</taxon>
        <taxon>Truncatella</taxon>
    </lineage>
</organism>
<comment type="caution">
    <text evidence="3">The sequence shown here is derived from an EMBL/GenBank/DDBJ whole genome shotgun (WGS) entry which is preliminary data.</text>
</comment>
<feature type="chain" id="PRO_5040415876" evidence="1">
    <location>
        <begin position="16"/>
        <end position="267"/>
    </location>
</feature>
<dbReference type="InterPro" id="IPR036514">
    <property type="entry name" value="SGNH_hydro_sf"/>
</dbReference>
<dbReference type="GeneID" id="70124378"/>
<dbReference type="Proteomes" id="UP000758603">
    <property type="component" value="Unassembled WGS sequence"/>
</dbReference>
<dbReference type="RefSeq" id="XP_045962522.1">
    <property type="nucleotide sequence ID" value="XM_046095485.1"/>
</dbReference>
<dbReference type="Pfam" id="PF13472">
    <property type="entry name" value="Lipase_GDSL_2"/>
    <property type="match status" value="1"/>
</dbReference>
<reference evidence="3" key="1">
    <citation type="journal article" date="2021" name="Nat. Commun.">
        <title>Genetic determinants of endophytism in the Arabidopsis root mycobiome.</title>
        <authorList>
            <person name="Mesny F."/>
            <person name="Miyauchi S."/>
            <person name="Thiergart T."/>
            <person name="Pickel B."/>
            <person name="Atanasova L."/>
            <person name="Karlsson M."/>
            <person name="Huettel B."/>
            <person name="Barry K.W."/>
            <person name="Haridas S."/>
            <person name="Chen C."/>
            <person name="Bauer D."/>
            <person name="Andreopoulos W."/>
            <person name="Pangilinan J."/>
            <person name="LaButti K."/>
            <person name="Riley R."/>
            <person name="Lipzen A."/>
            <person name="Clum A."/>
            <person name="Drula E."/>
            <person name="Henrissat B."/>
            <person name="Kohler A."/>
            <person name="Grigoriev I.V."/>
            <person name="Martin F.M."/>
            <person name="Hacquard S."/>
        </authorList>
    </citation>
    <scope>NUCLEOTIDE SEQUENCE</scope>
    <source>
        <strain evidence="3">MPI-SDFR-AT-0073</strain>
    </source>
</reference>
<dbReference type="Gene3D" id="3.40.50.1110">
    <property type="entry name" value="SGNH hydrolase"/>
    <property type="match status" value="1"/>
</dbReference>
<dbReference type="InterPro" id="IPR013830">
    <property type="entry name" value="SGNH_hydro"/>
</dbReference>
<proteinExistence type="predicted"/>
<evidence type="ECO:0000313" key="4">
    <source>
        <dbReference type="Proteomes" id="UP000758603"/>
    </source>
</evidence>
<evidence type="ECO:0000259" key="2">
    <source>
        <dbReference type="Pfam" id="PF13472"/>
    </source>
</evidence>
<feature type="domain" description="SGNH hydrolase-type esterase" evidence="2">
    <location>
        <begin position="44"/>
        <end position="226"/>
    </location>
</feature>
<accession>A0A9P8UTX7</accession>
<keyword evidence="1" id="KW-0732">Signal</keyword>
<protein>
    <submittedName>
        <fullName evidence="3">GDSL-like Lipase/Acylhydrolase</fullName>
    </submittedName>
</protein>
<dbReference type="PANTHER" id="PTHR43695">
    <property type="entry name" value="PUTATIVE (AFU_ORTHOLOGUE AFUA_2G17250)-RELATED"/>
    <property type="match status" value="1"/>
</dbReference>
<gene>
    <name evidence="3" type="ORF">BKA67DRAFT_210359</name>
</gene>
<dbReference type="SUPFAM" id="SSF52266">
    <property type="entry name" value="SGNH hydrolase"/>
    <property type="match status" value="1"/>
</dbReference>
<evidence type="ECO:0000313" key="3">
    <source>
        <dbReference type="EMBL" id="KAH6658288.1"/>
    </source>
</evidence>
<dbReference type="OrthoDB" id="5041285at2759"/>
<dbReference type="AlphaFoldDB" id="A0A9P8UTX7"/>